<dbReference type="AlphaFoldDB" id="A0AA94XRF1"/>
<name>A0AA94XRF1_9MICC</name>
<dbReference type="RefSeq" id="WP_257745511.1">
    <property type="nucleotide sequence ID" value="NZ_CP102487.1"/>
</dbReference>
<evidence type="ECO:0000313" key="4">
    <source>
        <dbReference type="EMBL" id="UUX58515.1"/>
    </source>
</evidence>
<feature type="region of interest" description="Disordered" evidence="1">
    <location>
        <begin position="45"/>
        <end position="64"/>
    </location>
</feature>
<proteinExistence type="predicted"/>
<feature type="compositionally biased region" description="Low complexity" evidence="1">
    <location>
        <begin position="45"/>
        <end position="58"/>
    </location>
</feature>
<accession>A0AA94XRF1</accession>
<evidence type="ECO:0000256" key="1">
    <source>
        <dbReference type="SAM" id="MobiDB-lite"/>
    </source>
</evidence>
<keyword evidence="2" id="KW-0812">Transmembrane</keyword>
<sequence>MTRFSRGRPLRYTVLLASAVAMAGTLGIGAVSAPVQGAVWAASSDSSEPVYPSSSPSSESDDKDTILIPSVTSQEGKFYLAVTDAAIDDIDSQKIMDAVREAVDGQNAKILLGVDKKPNNLKGASQLVRGMLMFGDSDALSDDWLENGKTKGYVGEGWIAVGVMLPESADGEVEVFVDPGRNVRETEPGGQDKILEAGKADFEAGDYTDGISAVAMSTTENLRAPLDQKIALSIVLGVLALIVAVLVFFGLRKKRRNLLQAAAQKRTKQAERWESSIQQDLNALRRIPATRFDVQEGNRSALTLHEIQVQREQALANHGSPATSLVDTSAGAGISEAQAQQLEQESEHLSLLRRAVELARSLQGPASSSVKSWNQIIEQHRGGLELLARFLDGDGAAQLDIAPQVRTVIVTHTDALDQLHERAKSKPTVQQAAELLEDLWVLRDELDSLMDGALAQAEAAQVKADAKLVEQMRSFLPSAAAKTNDPISVLRCFWQDGRKH</sequence>
<keyword evidence="2" id="KW-1133">Transmembrane helix</keyword>
<dbReference type="Proteomes" id="UP001060018">
    <property type="component" value="Chromosome"/>
</dbReference>
<evidence type="ECO:0000256" key="2">
    <source>
        <dbReference type="SAM" id="Phobius"/>
    </source>
</evidence>
<reference evidence="4" key="1">
    <citation type="journal article" date="2022" name="Pest Manag. Sci.">
        <title>Glutamicibacter halophytocola-mediated host fitness of potato tuber moth on Solanaceae crops.</title>
        <authorList>
            <person name="Wang W."/>
            <person name="Xiao G."/>
            <person name="Du G."/>
            <person name="Chang L."/>
            <person name="Yang Y."/>
            <person name="Ye J."/>
            <person name="Chen B."/>
        </authorList>
    </citation>
    <scope>NUCLEOTIDE SEQUENCE</scope>
    <source>
        <strain evidence="4">S2</strain>
    </source>
</reference>
<protein>
    <recommendedName>
        <fullName evidence="6">TPM domain-containing protein</fullName>
    </recommendedName>
</protein>
<keyword evidence="3" id="KW-0732">Signal</keyword>
<evidence type="ECO:0000256" key="3">
    <source>
        <dbReference type="SAM" id="SignalP"/>
    </source>
</evidence>
<evidence type="ECO:0008006" key="6">
    <source>
        <dbReference type="Google" id="ProtNLM"/>
    </source>
</evidence>
<organism evidence="4 5">
    <name type="scientific">Glutamicibacter halophytocola</name>
    <dbReference type="NCBI Taxonomy" id="1933880"/>
    <lineage>
        <taxon>Bacteria</taxon>
        <taxon>Bacillati</taxon>
        <taxon>Actinomycetota</taxon>
        <taxon>Actinomycetes</taxon>
        <taxon>Micrococcales</taxon>
        <taxon>Micrococcaceae</taxon>
        <taxon>Glutamicibacter</taxon>
    </lineage>
</organism>
<keyword evidence="2" id="KW-0472">Membrane</keyword>
<evidence type="ECO:0000313" key="5">
    <source>
        <dbReference type="Proteomes" id="UP001060018"/>
    </source>
</evidence>
<feature type="transmembrane region" description="Helical" evidence="2">
    <location>
        <begin position="230"/>
        <end position="251"/>
    </location>
</feature>
<feature type="signal peptide" evidence="3">
    <location>
        <begin position="1"/>
        <end position="23"/>
    </location>
</feature>
<gene>
    <name evidence="4" type="ORF">NUH22_14615</name>
</gene>
<dbReference type="EMBL" id="CP102487">
    <property type="protein sequence ID" value="UUX58515.1"/>
    <property type="molecule type" value="Genomic_DNA"/>
</dbReference>
<feature type="chain" id="PRO_5041698546" description="TPM domain-containing protein" evidence="3">
    <location>
        <begin position="24"/>
        <end position="500"/>
    </location>
</feature>